<accession>A0AAV6YZD8</accession>
<protein>
    <submittedName>
        <fullName evidence="1">Uncharacterized protein</fullName>
    </submittedName>
</protein>
<dbReference type="AlphaFoldDB" id="A0AAV6YZD8"/>
<dbReference type="EMBL" id="WNYA01014858">
    <property type="protein sequence ID" value="KAG8539406.1"/>
    <property type="molecule type" value="Genomic_DNA"/>
</dbReference>
<keyword evidence="2" id="KW-1185">Reference proteome</keyword>
<organism evidence="1 2">
    <name type="scientific">Engystomops pustulosus</name>
    <name type="common">Tungara frog</name>
    <name type="synonym">Physalaemus pustulosus</name>
    <dbReference type="NCBI Taxonomy" id="76066"/>
    <lineage>
        <taxon>Eukaryota</taxon>
        <taxon>Metazoa</taxon>
        <taxon>Chordata</taxon>
        <taxon>Craniata</taxon>
        <taxon>Vertebrata</taxon>
        <taxon>Euteleostomi</taxon>
        <taxon>Amphibia</taxon>
        <taxon>Batrachia</taxon>
        <taxon>Anura</taxon>
        <taxon>Neobatrachia</taxon>
        <taxon>Hyloidea</taxon>
        <taxon>Leptodactylidae</taxon>
        <taxon>Leiuperinae</taxon>
        <taxon>Engystomops</taxon>
    </lineage>
</organism>
<gene>
    <name evidence="1" type="ORF">GDO81_020962</name>
</gene>
<comment type="caution">
    <text evidence="1">The sequence shown here is derived from an EMBL/GenBank/DDBJ whole genome shotgun (WGS) entry which is preliminary data.</text>
</comment>
<proteinExistence type="predicted"/>
<name>A0AAV6YZD8_ENGPU</name>
<evidence type="ECO:0000313" key="2">
    <source>
        <dbReference type="Proteomes" id="UP000824782"/>
    </source>
</evidence>
<reference evidence="1" key="1">
    <citation type="thesis" date="2020" institute="ProQuest LLC" country="789 East Eisenhower Parkway, Ann Arbor, MI, USA">
        <title>Comparative Genomics and Chromosome Evolution.</title>
        <authorList>
            <person name="Mudd A.B."/>
        </authorList>
    </citation>
    <scope>NUCLEOTIDE SEQUENCE</scope>
    <source>
        <strain evidence="1">237g6f4</strain>
        <tissue evidence="1">Blood</tissue>
    </source>
</reference>
<evidence type="ECO:0000313" key="1">
    <source>
        <dbReference type="EMBL" id="KAG8539406.1"/>
    </source>
</evidence>
<sequence>MGIRKRPEHLFEGPIKPLAESIGLRVIRTGYQVPHLYFLTEALHKVRHKLGPLICEHLSGEPYTREYSEERICHLVSPDG</sequence>
<dbReference type="Proteomes" id="UP000824782">
    <property type="component" value="Unassembled WGS sequence"/>
</dbReference>